<gene>
    <name evidence="1" type="ORF">KTO63_19940</name>
</gene>
<dbReference type="EMBL" id="JAHSPG010000015">
    <property type="protein sequence ID" value="MBV4359451.1"/>
    <property type="molecule type" value="Genomic_DNA"/>
</dbReference>
<evidence type="ECO:0000313" key="2">
    <source>
        <dbReference type="Proteomes" id="UP000812270"/>
    </source>
</evidence>
<comment type="caution">
    <text evidence="1">The sequence shown here is derived from an EMBL/GenBank/DDBJ whole genome shotgun (WGS) entry which is preliminary data.</text>
</comment>
<organism evidence="1 2">
    <name type="scientific">Pinibacter aurantiacus</name>
    <dbReference type="NCBI Taxonomy" id="2851599"/>
    <lineage>
        <taxon>Bacteria</taxon>
        <taxon>Pseudomonadati</taxon>
        <taxon>Bacteroidota</taxon>
        <taxon>Chitinophagia</taxon>
        <taxon>Chitinophagales</taxon>
        <taxon>Chitinophagaceae</taxon>
        <taxon>Pinibacter</taxon>
    </lineage>
</organism>
<name>A0A9E2SAH3_9BACT</name>
<evidence type="ECO:0008006" key="3">
    <source>
        <dbReference type="Google" id="ProtNLM"/>
    </source>
</evidence>
<keyword evidence="2" id="KW-1185">Reference proteome</keyword>
<evidence type="ECO:0000313" key="1">
    <source>
        <dbReference type="EMBL" id="MBV4359451.1"/>
    </source>
</evidence>
<protein>
    <recommendedName>
        <fullName evidence="3">Glycosyltransferase family 2 protein</fullName>
    </recommendedName>
</protein>
<proteinExistence type="predicted"/>
<dbReference type="Proteomes" id="UP000812270">
    <property type="component" value="Unassembled WGS sequence"/>
</dbReference>
<accession>A0A9E2SAH3</accession>
<reference evidence="1" key="1">
    <citation type="submission" date="2021-06" db="EMBL/GenBank/DDBJ databases">
        <authorList>
            <person name="Huq M.A."/>
        </authorList>
    </citation>
    <scope>NUCLEOTIDE SEQUENCE</scope>
    <source>
        <strain evidence="1">MAH-26</strain>
    </source>
</reference>
<dbReference type="AlphaFoldDB" id="A0A9E2SAH3"/>
<sequence>MNFKKRLAGVVILYNPDIEEVKKNIGSYSAELEKLWVIDNSEEGLIDPAIFSNSFLNVTFIQDGVNRGIGPRINYALEECRRNGFDWLLTMDQDSSFTFDNFSKYIETVRAININDSKIAQLGVEFSNEVRTPNEHVVLQEELAIITSGTFINIKCLNEVGLMNEDLFIDEVDSDFSYRIALAGWKTLVCKGIYLLHSLGTLKEGRSVKTGAKSLRTLHPPVRLYYMTRNHLLMKKKYKKHFPEVFKKRDIHLLHVYKNNLLYNLQKFKSLQMIIKGYFDFKRNKLGRLS</sequence>
<dbReference type="RefSeq" id="WP_217793618.1">
    <property type="nucleotide sequence ID" value="NZ_JAHSPG010000015.1"/>
</dbReference>